<evidence type="ECO:0000256" key="5">
    <source>
        <dbReference type="ARBA" id="ARBA00022692"/>
    </source>
</evidence>
<evidence type="ECO:0000256" key="10">
    <source>
        <dbReference type="SAM" id="MobiDB-lite"/>
    </source>
</evidence>
<name>A1TTY4_PARC0</name>
<dbReference type="EMBL" id="CP000512">
    <property type="protein sequence ID" value="ABM34422.1"/>
    <property type="molecule type" value="Genomic_DNA"/>
</dbReference>
<dbReference type="GO" id="GO:0015649">
    <property type="term" value="F:2-keto-3-deoxygluconate:proton symporter activity"/>
    <property type="evidence" value="ECO:0007669"/>
    <property type="project" value="UniProtKB-UniRule"/>
</dbReference>
<keyword evidence="3 9" id="KW-1003">Cell membrane</keyword>
<dbReference type="GO" id="GO:0005886">
    <property type="term" value="C:plasma membrane"/>
    <property type="evidence" value="ECO:0007669"/>
    <property type="project" value="UniProtKB-SubCell"/>
</dbReference>
<reference evidence="11 12" key="1">
    <citation type="submission" date="2006-12" db="EMBL/GenBank/DDBJ databases">
        <title>Complete sequence of Acidovorax avenae subsp. citrulli AAC00-1.</title>
        <authorList>
            <consortium name="US DOE Joint Genome Institute"/>
            <person name="Copeland A."/>
            <person name="Lucas S."/>
            <person name="Lapidus A."/>
            <person name="Barry K."/>
            <person name="Detter J.C."/>
            <person name="Glavina del Rio T."/>
            <person name="Dalin E."/>
            <person name="Tice H."/>
            <person name="Pitluck S."/>
            <person name="Kiss H."/>
            <person name="Brettin T."/>
            <person name="Bruce D."/>
            <person name="Han C."/>
            <person name="Tapia R."/>
            <person name="Gilna P."/>
            <person name="Schmutz J."/>
            <person name="Larimer F."/>
            <person name="Land M."/>
            <person name="Hauser L."/>
            <person name="Kyrpides N."/>
            <person name="Kim E."/>
            <person name="Stahl D."/>
            <person name="Richardson P."/>
        </authorList>
    </citation>
    <scope>NUCLEOTIDE SEQUENCE [LARGE SCALE GENOMIC DNA]</scope>
    <source>
        <strain evidence="11 12">AAC00-1</strain>
    </source>
</reference>
<evidence type="ECO:0000256" key="8">
    <source>
        <dbReference type="ARBA" id="ARBA00023136"/>
    </source>
</evidence>
<accession>A1TTY4</accession>
<dbReference type="eggNOG" id="ENOG502Z7JT">
    <property type="taxonomic scope" value="Bacteria"/>
</dbReference>
<proteinExistence type="inferred from homology"/>
<evidence type="ECO:0000313" key="12">
    <source>
        <dbReference type="Proteomes" id="UP000002596"/>
    </source>
</evidence>
<keyword evidence="9" id="KW-0997">Cell inner membrane</keyword>
<evidence type="ECO:0000256" key="1">
    <source>
        <dbReference type="ARBA" id="ARBA00006430"/>
    </source>
</evidence>
<evidence type="ECO:0000256" key="2">
    <source>
        <dbReference type="ARBA" id="ARBA00022448"/>
    </source>
</evidence>
<evidence type="ECO:0000256" key="7">
    <source>
        <dbReference type="ARBA" id="ARBA00022989"/>
    </source>
</evidence>
<gene>
    <name evidence="9" type="primary">kdgT</name>
    <name evidence="11" type="ordered locus">Aave_3877</name>
</gene>
<comment type="function">
    <text evidence="9">Catalyzes the proton-dependent uptake of 2-keto-3-deoxygluconate (KDG) into the cell.</text>
</comment>
<feature type="region of interest" description="Disordered" evidence="10">
    <location>
        <begin position="1"/>
        <end position="21"/>
    </location>
</feature>
<dbReference type="HAMAP" id="MF_00070">
    <property type="entry name" value="KdgT"/>
    <property type="match status" value="1"/>
</dbReference>
<keyword evidence="6 9" id="KW-0769">Symport</keyword>
<dbReference type="HOGENOM" id="CLU_057476_0_1_4"/>
<comment type="similarity">
    <text evidence="1 9">Belongs to the KdgT transporter family.</text>
</comment>
<keyword evidence="8 9" id="KW-0472">Membrane</keyword>
<evidence type="ECO:0000256" key="9">
    <source>
        <dbReference type="HAMAP-Rule" id="MF_00070"/>
    </source>
</evidence>
<keyword evidence="2 9" id="KW-0813">Transport</keyword>
<dbReference type="KEGG" id="aav:Aave_3877"/>
<dbReference type="Pfam" id="PF03812">
    <property type="entry name" value="KdgT"/>
    <property type="match status" value="1"/>
</dbReference>
<organism evidence="11 12">
    <name type="scientific">Paracidovorax citrulli (strain AAC00-1)</name>
    <name type="common">Acidovorax citrulli</name>
    <dbReference type="NCBI Taxonomy" id="397945"/>
    <lineage>
        <taxon>Bacteria</taxon>
        <taxon>Pseudomonadati</taxon>
        <taxon>Pseudomonadota</taxon>
        <taxon>Betaproteobacteria</taxon>
        <taxon>Burkholderiales</taxon>
        <taxon>Comamonadaceae</taxon>
        <taxon>Paracidovorax</taxon>
    </lineage>
</organism>
<evidence type="ECO:0000256" key="6">
    <source>
        <dbReference type="ARBA" id="ARBA00022847"/>
    </source>
</evidence>
<evidence type="ECO:0000256" key="3">
    <source>
        <dbReference type="ARBA" id="ARBA00022475"/>
    </source>
</evidence>
<dbReference type="Proteomes" id="UP000002596">
    <property type="component" value="Chromosome"/>
</dbReference>
<dbReference type="STRING" id="397945.Aave_3877"/>
<dbReference type="InterPro" id="IPR004684">
    <property type="entry name" value="2keto-3dGluconate_permease"/>
</dbReference>
<comment type="catalytic activity">
    <reaction evidence="9">
        <text>2-dehydro-3-deoxy-D-gluconate(in) + H(+)(in) = 2-dehydro-3-deoxy-D-gluconate(out) + H(+)(out)</text>
        <dbReference type="Rhea" id="RHEA:29943"/>
        <dbReference type="ChEBI" id="CHEBI:15378"/>
        <dbReference type="ChEBI" id="CHEBI:57990"/>
    </reaction>
</comment>
<keyword evidence="5 9" id="KW-0812">Transmembrane</keyword>
<dbReference type="AlphaFoldDB" id="A1TTY4"/>
<evidence type="ECO:0000313" key="11">
    <source>
        <dbReference type="EMBL" id="ABM34422.1"/>
    </source>
</evidence>
<sequence length="355" mass="36372">MNSAISAGKAHRSQGAPQYAPAERPAQYITMKIKSTIEKIPGGMMLVPLLLGAALHTVRPDTGKYYGSFTQGLISGVVPILAVWMFCLGASIHLRATGALLRKSGALVGAKIGTAWLAAWLLPLWIPVDGLRTGFFAGLSVLAVVAALDMTNGGLYASIMEEHGTREEAGVSVLIGLESGPLVTMLILGSTGLAAFEPRLLVGVAIPFIAGFVLGNLDPELRSFFSPATRVLIPFFAFALGNTIDLRVVVEAGMPGIAMALAVMAVSGTALVLADIFIGGGRGTAGIAASSTAGAAVATPHLVAQAAPQFATVAPSATALVAACVVITAVLVPLASTWWASRVAPRIHAMDGQPS</sequence>
<keyword evidence="4 9" id="KW-0762">Sugar transport</keyword>
<protein>
    <recommendedName>
        <fullName evidence="9">2-keto-3-deoxygluconate permease</fullName>
        <shortName evidence="9">KDG permease</shortName>
    </recommendedName>
</protein>
<keyword evidence="7 9" id="KW-1133">Transmembrane helix</keyword>
<comment type="subcellular location">
    <subcellularLocation>
        <location evidence="9">Cell inner membrane</location>
        <topology evidence="9">Multi-pass membrane protein</topology>
    </subcellularLocation>
</comment>
<evidence type="ECO:0000256" key="4">
    <source>
        <dbReference type="ARBA" id="ARBA00022597"/>
    </source>
</evidence>